<proteinExistence type="predicted"/>
<sequence length="105" mass="11054">MSISAYNIAAPFDAAGLGLAGVLHRARQDRLAAQAHADAVQANRNLTAATRAARAVEALRGVLFATQAENAALDQENAELKRALAVARAETLRAKGLLVRHMRAA</sequence>
<comment type="caution">
    <text evidence="2">The sequence shown here is derived from an EMBL/GenBank/DDBJ whole genome shotgun (WGS) entry which is preliminary data.</text>
</comment>
<evidence type="ECO:0000313" key="3">
    <source>
        <dbReference type="Proteomes" id="UP001055117"/>
    </source>
</evidence>
<organism evidence="2 3">
    <name type="scientific">Methylobacterium cerastii</name>
    <dbReference type="NCBI Taxonomy" id="932741"/>
    <lineage>
        <taxon>Bacteria</taxon>
        <taxon>Pseudomonadati</taxon>
        <taxon>Pseudomonadota</taxon>
        <taxon>Alphaproteobacteria</taxon>
        <taxon>Hyphomicrobiales</taxon>
        <taxon>Methylobacteriaceae</taxon>
        <taxon>Methylobacterium</taxon>
    </lineage>
</organism>
<gene>
    <name evidence="2" type="ORF">AFCDBAGC_4438</name>
</gene>
<keyword evidence="1" id="KW-0175">Coiled coil</keyword>
<reference evidence="2 3" key="1">
    <citation type="journal article" date="2021" name="Front. Microbiol.">
        <title>Comprehensive Comparative Genomics and Phenotyping of Methylobacterium Species.</title>
        <authorList>
            <person name="Alessa O."/>
            <person name="Ogura Y."/>
            <person name="Fujitani Y."/>
            <person name="Takami H."/>
            <person name="Hayashi T."/>
            <person name="Sahin N."/>
            <person name="Tani A."/>
        </authorList>
    </citation>
    <scope>NUCLEOTIDE SEQUENCE [LARGE SCALE GENOMIC DNA]</scope>
    <source>
        <strain evidence="2 3">DSM 23679</strain>
    </source>
</reference>
<feature type="coiled-coil region" evidence="1">
    <location>
        <begin position="63"/>
        <end position="90"/>
    </location>
</feature>
<dbReference type="RefSeq" id="WP_238272959.1">
    <property type="nucleotide sequence ID" value="NZ_BPQG01000081.1"/>
</dbReference>
<dbReference type="EMBL" id="BPQG01000081">
    <property type="protein sequence ID" value="GJD46556.1"/>
    <property type="molecule type" value="Genomic_DNA"/>
</dbReference>
<keyword evidence="3" id="KW-1185">Reference proteome</keyword>
<name>A0ABQ4QND7_9HYPH</name>
<protein>
    <submittedName>
        <fullName evidence="2">Uncharacterized protein</fullName>
    </submittedName>
</protein>
<evidence type="ECO:0000313" key="2">
    <source>
        <dbReference type="EMBL" id="GJD46556.1"/>
    </source>
</evidence>
<evidence type="ECO:0000256" key="1">
    <source>
        <dbReference type="SAM" id="Coils"/>
    </source>
</evidence>
<accession>A0ABQ4QND7</accession>
<dbReference type="Proteomes" id="UP001055117">
    <property type="component" value="Unassembled WGS sequence"/>
</dbReference>